<evidence type="ECO:0000256" key="2">
    <source>
        <dbReference type="SAM" id="Phobius"/>
    </source>
</evidence>
<gene>
    <name evidence="3" type="ORF">SHM_11410</name>
</gene>
<protein>
    <recommendedName>
        <fullName evidence="5">Transmembrane protein</fullName>
    </recommendedName>
</protein>
<evidence type="ECO:0000313" key="4">
    <source>
        <dbReference type="Proteomes" id="UP001163387"/>
    </source>
</evidence>
<keyword evidence="4" id="KW-1185">Reference proteome</keyword>
<dbReference type="Proteomes" id="UP001163387">
    <property type="component" value="Chromosome"/>
</dbReference>
<proteinExistence type="predicted"/>
<feature type="compositionally biased region" description="Basic and acidic residues" evidence="1">
    <location>
        <begin position="182"/>
        <end position="199"/>
    </location>
</feature>
<feature type="transmembrane region" description="Helical" evidence="2">
    <location>
        <begin position="34"/>
        <end position="56"/>
    </location>
</feature>
<feature type="transmembrane region" description="Helical" evidence="2">
    <location>
        <begin position="76"/>
        <end position="94"/>
    </location>
</feature>
<dbReference type="EMBL" id="AP026933">
    <property type="protein sequence ID" value="BDT03495.1"/>
    <property type="molecule type" value="Genomic_DNA"/>
</dbReference>
<feature type="compositionally biased region" description="Polar residues" evidence="1">
    <location>
        <begin position="154"/>
        <end position="165"/>
    </location>
</feature>
<feature type="region of interest" description="Disordered" evidence="1">
    <location>
        <begin position="116"/>
        <end position="199"/>
    </location>
</feature>
<sequence length="199" mass="21960">MTISKKISECCVPNNEENVINQQRNIWQKIGNTAASLLAPITIASAITGVSLFAYHELSNPNNNDDDQPFYKKRSIAFWETIAGLATVGTGLLINTGMELYENWCADVNNFDEEDTYENVSSSTSSPSSSSSEDSDDNTSLLNKSFNPEKINNGEETQSVMSTSHVVEIPDPKPLNIATLNSEEHLPIKQRSSERRLSV</sequence>
<keyword evidence="2" id="KW-0812">Transmembrane</keyword>
<evidence type="ECO:0000313" key="3">
    <source>
        <dbReference type="EMBL" id="BDT03495.1"/>
    </source>
</evidence>
<name>A0ABM8BUY8_9MOLU</name>
<evidence type="ECO:0008006" key="5">
    <source>
        <dbReference type="Google" id="ProtNLM"/>
    </source>
</evidence>
<keyword evidence="2" id="KW-1133">Transmembrane helix</keyword>
<accession>A0ABM8BUY8</accession>
<reference evidence="3 4" key="1">
    <citation type="journal article" date="2022" name="Front. Microbiol.">
        <title>Male-killing mechanisms vary between Spiroplasma species.</title>
        <authorList>
            <person name="Arai H."/>
            <person name="Inoue M."/>
            <person name="Kageyama D."/>
        </authorList>
    </citation>
    <scope>NUCLEOTIDE SEQUENCE [LARGE SCALE GENOMIC DNA]</scope>
    <source>
        <strain evidence="4">sHm</strain>
    </source>
</reference>
<feature type="compositionally biased region" description="Low complexity" evidence="1">
    <location>
        <begin position="121"/>
        <end position="132"/>
    </location>
</feature>
<keyword evidence="2" id="KW-0472">Membrane</keyword>
<evidence type="ECO:0000256" key="1">
    <source>
        <dbReference type="SAM" id="MobiDB-lite"/>
    </source>
</evidence>
<organism evidence="3 4">
    <name type="scientific">Spiroplasma ixodetis</name>
    <dbReference type="NCBI Taxonomy" id="2141"/>
    <lineage>
        <taxon>Bacteria</taxon>
        <taxon>Bacillati</taxon>
        <taxon>Mycoplasmatota</taxon>
        <taxon>Mollicutes</taxon>
        <taxon>Entomoplasmatales</taxon>
        <taxon>Spiroplasmataceae</taxon>
        <taxon>Spiroplasma</taxon>
    </lineage>
</organism>